<feature type="region of interest" description="Disordered" evidence="1">
    <location>
        <begin position="281"/>
        <end position="315"/>
    </location>
</feature>
<dbReference type="Proteomes" id="UP000179807">
    <property type="component" value="Unassembled WGS sequence"/>
</dbReference>
<feature type="region of interest" description="Disordered" evidence="1">
    <location>
        <begin position="345"/>
        <end position="365"/>
    </location>
</feature>
<organism evidence="2 3">
    <name type="scientific">Tritrichomonas foetus</name>
    <dbReference type="NCBI Taxonomy" id="1144522"/>
    <lineage>
        <taxon>Eukaryota</taxon>
        <taxon>Metamonada</taxon>
        <taxon>Parabasalia</taxon>
        <taxon>Tritrichomonadida</taxon>
        <taxon>Tritrichomonadidae</taxon>
        <taxon>Tritrichomonas</taxon>
    </lineage>
</organism>
<proteinExistence type="predicted"/>
<dbReference type="AlphaFoldDB" id="A0A1J4J1H9"/>
<keyword evidence="3" id="KW-1185">Reference proteome</keyword>
<gene>
    <name evidence="2" type="ORF">TRFO_11897</name>
</gene>
<reference evidence="2" key="1">
    <citation type="submission" date="2016-10" db="EMBL/GenBank/DDBJ databases">
        <authorList>
            <person name="Benchimol M."/>
            <person name="Almeida L.G."/>
            <person name="Vasconcelos A.T."/>
            <person name="Perreira-Neves A."/>
            <person name="Rosa I.A."/>
            <person name="Tasca T."/>
            <person name="Bogo M.R."/>
            <person name="de Souza W."/>
        </authorList>
    </citation>
    <scope>NUCLEOTIDE SEQUENCE [LARGE SCALE GENOMIC DNA]</scope>
    <source>
        <strain evidence="2">K</strain>
    </source>
</reference>
<sequence>MNDDISSDDEILQIQISSLFSDSEFDSLTKLSDLILIFTNHFLQEDQEFNVSQYKNIFPHLNEAINLCEESDNLDEIIIHEILDFFYQKDENKYFDEVDLSIVFNKVTQNCQPFKFMLYCDKIIQSEKHIIPFIKLLIRIHVDTERINEIFSSSEFSKYVPLVYLMYQSLQIDTYEKLKHNKFEIIETTQVINLLSYLLLQKRYTNEIELILTSIPIKRIFCDFILNKERSIRVSSCQLIKSFSFTIFENTQIIDNNESNEITGFIEITEIPKEIEFYEKGTESSEMDSAHNDDSLNASDPGISLDSSSLNEKEPKNSNFLEFSLSDEFSENEIPNEKHIFSQNEIFKRDGNDNDNKNDESSSSEKEINTEYVKHLFHSHDAKFLIQDCFFIIMKNIENIINSDSDFYEIDSSYFVEFLHLFHLFYHAIDFSPLQIEILFEFHEFLVKRNFPFHKNLLELDKILFEKVEINIEKFILIFNQFFGKKQTINNEKLEEAVEVFLPFFQTFLDQDFQAMIPLLTSKEFYRLCFRVVRIKNYENSDCFNNLICIVNEIIEKDDTVSFFLSSLL</sequence>
<comment type="caution">
    <text evidence="2">The sequence shown here is derived from an EMBL/GenBank/DDBJ whole genome shotgun (WGS) entry which is preliminary data.</text>
</comment>
<evidence type="ECO:0000256" key="1">
    <source>
        <dbReference type="SAM" id="MobiDB-lite"/>
    </source>
</evidence>
<protein>
    <submittedName>
        <fullName evidence="2">Uncharacterized protein</fullName>
    </submittedName>
</protein>
<accession>A0A1J4J1H9</accession>
<evidence type="ECO:0000313" key="3">
    <source>
        <dbReference type="Proteomes" id="UP000179807"/>
    </source>
</evidence>
<name>A0A1J4J1H9_9EUKA</name>
<feature type="compositionally biased region" description="Basic and acidic residues" evidence="1">
    <location>
        <begin position="281"/>
        <end position="294"/>
    </location>
</feature>
<dbReference type="VEuPathDB" id="TrichDB:TRFO_11897"/>
<dbReference type="EMBL" id="MLAK01001415">
    <property type="protein sequence ID" value="OHS93282.1"/>
    <property type="molecule type" value="Genomic_DNA"/>
</dbReference>
<evidence type="ECO:0000313" key="2">
    <source>
        <dbReference type="EMBL" id="OHS93282.1"/>
    </source>
</evidence>
<dbReference type="RefSeq" id="XP_068346419.1">
    <property type="nucleotide sequence ID" value="XM_068496297.1"/>
</dbReference>
<dbReference type="GeneID" id="94831001"/>